<gene>
    <name evidence="3" type="ORF">Csa_2G299940</name>
</gene>
<dbReference type="AlphaFoldDB" id="A0A0A0LM67"/>
<sequence>MRLFFSLSSLSSSLSSSSSLSFPSRPLLLHFSQFSTSSSWRPDEDSRNVKVSVWWDFENCSIPLGTNVFKVSHLITSAVRANGIKGPLQIYAFGDVFQLSRANQEALSSTGISLNHVPHGGKNSADRSLLIDLMCWVSQNPPPAHLFLISGDKDFASVLHRLRMNNYNVLLASTECAPDVLCSAASIMWHWHALIREENLVGRHFSRPPDAFYDHFKVPLEDPFSVNGKENLRVEEVSELSTDPMPRPVPKAVIRQIHNILRLYPKGISITDLRSELGSCIYIDKDLYGYKKFSRFLQSMPQILKLQANGGGHFIIRSVTPKQPKEELESSIGTFCNGTEEQDPNLTAKLSNNDSPTEPMCVPVLSDAHTQSRPLKEKPTSEFGKLIGEAMEGEPSRSPVSEHRAIEDSKQTNKVEADSIEADSNTTPSIGEHSKAKMEFLRRIWRRLSGNNDTMSGNGSNCISEKCSTTDDTSKQKSCGGLVANYSSDKLGEAKTEERTAEPMSEDANSVHQVLNSPPDCESVKPLKEVIVASAHDDKSSSNQGLLGSIRNWFKLWGKSTENREVSEHNCEQNQLKNQSGKHHLFSSSSTENSEVSEHSCEQNQLKNQSGKHHLSSSSSTENNELIEHSCEQNQLKNQSGKHNLFSSSSFWQDMQSFMETPTGVEIISRSKTRSEIAQNLLERGPPILNTLSTSELFDLLELLISDKKWVEEFPSKIFPFKLTLSISRKNSCMKRLDRANGLASIFANKESRLSFQGPRKHDSDSDKKNENIPPEAGTNKIMTENKFRERTKYDMLGDCQNLVDEILRDHPEGYNIGNFRRQFLEKYGYHLDLKKLGYPKLASLLQIMPGVTILSTFIVPTSNAPNDSMLETTLPSNSEKKTFDAVAKSNSDNESSDLPKKDDDSESVWEELGPACADGSNKEELTLSSETTEATEKETKVYYEPFLSEDETDGESCSATEVPAKQPTREEESSLIHILDSWYSSKENIRKDKTENRDETFVFSEDSLKLASLASKNEAKTGSIGTKKRHRKSYCFVSDTTENSKDKLIDGILGTLKKSSESQDKLNQA</sequence>
<feature type="region of interest" description="Disordered" evidence="1">
    <location>
        <begin position="870"/>
        <end position="975"/>
    </location>
</feature>
<reference evidence="3 4" key="3">
    <citation type="journal article" date="2010" name="BMC Genomics">
        <title>Transcriptome sequencing and comparative analysis of cucumber flowers with different sex types.</title>
        <authorList>
            <person name="Guo S."/>
            <person name="Zheng Y."/>
            <person name="Joung J.G."/>
            <person name="Liu S."/>
            <person name="Zhang Z."/>
            <person name="Crasta O.R."/>
            <person name="Sobral B.W."/>
            <person name="Xu Y."/>
            <person name="Huang S."/>
            <person name="Fei Z."/>
        </authorList>
    </citation>
    <scope>NUCLEOTIDE SEQUENCE [LARGE SCALE GENOMIC DNA]</scope>
    <source>
        <strain evidence="4">cv. 9930</strain>
    </source>
</reference>
<evidence type="ECO:0000313" key="3">
    <source>
        <dbReference type="EMBL" id="KGN62124.1"/>
    </source>
</evidence>
<dbReference type="GO" id="GO:0010468">
    <property type="term" value="P:regulation of gene expression"/>
    <property type="evidence" value="ECO:0007669"/>
    <property type="project" value="InterPro"/>
</dbReference>
<dbReference type="Gene3D" id="3.30.420.610">
    <property type="entry name" value="LOTUS domain-like"/>
    <property type="match status" value="2"/>
</dbReference>
<feature type="domain" description="HTH OST-type" evidence="2">
    <location>
        <begin position="249"/>
        <end position="320"/>
    </location>
</feature>
<dbReference type="CDD" id="cd08824">
    <property type="entry name" value="LOTUS"/>
    <property type="match status" value="2"/>
</dbReference>
<accession>A0A0A0LM67</accession>
<reference evidence="3 4" key="4">
    <citation type="journal article" date="2011" name="BMC Genomics">
        <title>RNA-Seq improves annotation of protein-coding genes in the cucumber genome.</title>
        <authorList>
            <person name="Li Z."/>
            <person name="Zhang Z."/>
            <person name="Yan P."/>
            <person name="Huang S."/>
            <person name="Fei Z."/>
            <person name="Lin K."/>
        </authorList>
    </citation>
    <scope>NUCLEOTIDE SEQUENCE [LARGE SCALE GENOMIC DNA]</scope>
    <source>
        <strain evidence="4">cv. 9930</strain>
    </source>
</reference>
<dbReference type="Pfam" id="PF01936">
    <property type="entry name" value="NYN"/>
    <property type="match status" value="1"/>
</dbReference>
<dbReference type="Gene3D" id="3.40.50.1010">
    <property type="entry name" value="5'-nuclease"/>
    <property type="match status" value="1"/>
</dbReference>
<feature type="compositionally biased region" description="Basic and acidic residues" evidence="1">
    <location>
        <begin position="760"/>
        <end position="771"/>
    </location>
</feature>
<keyword evidence="4" id="KW-1185">Reference proteome</keyword>
<evidence type="ECO:0000256" key="1">
    <source>
        <dbReference type="SAM" id="MobiDB-lite"/>
    </source>
</evidence>
<feature type="compositionally biased region" description="Basic and acidic residues" evidence="1">
    <location>
        <begin position="400"/>
        <end position="417"/>
    </location>
</feature>
<feature type="compositionally biased region" description="Basic and acidic residues" evidence="1">
    <location>
        <begin position="490"/>
        <end position="501"/>
    </location>
</feature>
<reference evidence="3 4" key="2">
    <citation type="journal article" date="2009" name="PLoS ONE">
        <title>An integrated genetic and cytogenetic map of the cucumber genome.</title>
        <authorList>
            <person name="Ren Y."/>
            <person name="Zhang Z."/>
            <person name="Liu J."/>
            <person name="Staub J.E."/>
            <person name="Han Y."/>
            <person name="Cheng Z."/>
            <person name="Li X."/>
            <person name="Lu J."/>
            <person name="Miao H."/>
            <person name="Kang H."/>
            <person name="Xie B."/>
            <person name="Gu X."/>
            <person name="Wang X."/>
            <person name="Du Y."/>
            <person name="Jin W."/>
            <person name="Huang S."/>
        </authorList>
    </citation>
    <scope>NUCLEOTIDE SEQUENCE [LARGE SCALE GENOMIC DNA]</scope>
    <source>
        <strain evidence="4">cv. 9930</strain>
    </source>
</reference>
<dbReference type="GO" id="GO:0005777">
    <property type="term" value="C:peroxisome"/>
    <property type="evidence" value="ECO:0007669"/>
    <property type="project" value="InterPro"/>
</dbReference>
<organism evidence="3 4">
    <name type="scientific">Cucumis sativus</name>
    <name type="common">Cucumber</name>
    <dbReference type="NCBI Taxonomy" id="3659"/>
    <lineage>
        <taxon>Eukaryota</taxon>
        <taxon>Viridiplantae</taxon>
        <taxon>Streptophyta</taxon>
        <taxon>Embryophyta</taxon>
        <taxon>Tracheophyta</taxon>
        <taxon>Spermatophyta</taxon>
        <taxon>Magnoliopsida</taxon>
        <taxon>eudicotyledons</taxon>
        <taxon>Gunneridae</taxon>
        <taxon>Pentapetalae</taxon>
        <taxon>rosids</taxon>
        <taxon>fabids</taxon>
        <taxon>Cucurbitales</taxon>
        <taxon>Cucurbitaceae</taxon>
        <taxon>Benincaseae</taxon>
        <taxon>Cucumis</taxon>
    </lineage>
</organism>
<feature type="region of interest" description="Disordered" evidence="1">
    <location>
        <begin position="392"/>
        <end position="433"/>
    </location>
</feature>
<dbReference type="OrthoDB" id="549353at2759"/>
<reference evidence="3 4" key="1">
    <citation type="journal article" date="2009" name="Nat. Genet.">
        <title>The genome of the cucumber, Cucumis sativus L.</title>
        <authorList>
            <person name="Huang S."/>
            <person name="Li R."/>
            <person name="Zhang Z."/>
            <person name="Li L."/>
            <person name="Gu X."/>
            <person name="Fan W."/>
            <person name="Lucas W.J."/>
            <person name="Wang X."/>
            <person name="Xie B."/>
            <person name="Ni P."/>
            <person name="Ren Y."/>
            <person name="Zhu H."/>
            <person name="Li J."/>
            <person name="Lin K."/>
            <person name="Jin W."/>
            <person name="Fei Z."/>
            <person name="Li G."/>
            <person name="Staub J."/>
            <person name="Kilian A."/>
            <person name="van der Vossen E.A."/>
            <person name="Wu Y."/>
            <person name="Guo J."/>
            <person name="He J."/>
            <person name="Jia Z."/>
            <person name="Ren Y."/>
            <person name="Tian G."/>
            <person name="Lu Y."/>
            <person name="Ruan J."/>
            <person name="Qian W."/>
            <person name="Wang M."/>
            <person name="Huang Q."/>
            <person name="Li B."/>
            <person name="Xuan Z."/>
            <person name="Cao J."/>
            <person name="Asan"/>
            <person name="Wu Z."/>
            <person name="Zhang J."/>
            <person name="Cai Q."/>
            <person name="Bai Y."/>
            <person name="Zhao B."/>
            <person name="Han Y."/>
            <person name="Li Y."/>
            <person name="Li X."/>
            <person name="Wang S."/>
            <person name="Shi Q."/>
            <person name="Liu S."/>
            <person name="Cho W.K."/>
            <person name="Kim J.Y."/>
            <person name="Xu Y."/>
            <person name="Heller-Uszynska K."/>
            <person name="Miao H."/>
            <person name="Cheng Z."/>
            <person name="Zhang S."/>
            <person name="Wu J."/>
            <person name="Yang Y."/>
            <person name="Kang H."/>
            <person name="Li M."/>
            <person name="Liang H."/>
            <person name="Ren X."/>
            <person name="Shi Z."/>
            <person name="Wen M."/>
            <person name="Jian M."/>
            <person name="Yang H."/>
            <person name="Zhang G."/>
            <person name="Yang Z."/>
            <person name="Chen R."/>
            <person name="Liu S."/>
            <person name="Li J."/>
            <person name="Ma L."/>
            <person name="Liu H."/>
            <person name="Zhou Y."/>
            <person name="Zhao J."/>
            <person name="Fang X."/>
            <person name="Li G."/>
            <person name="Fang L."/>
            <person name="Li Y."/>
            <person name="Liu D."/>
            <person name="Zheng H."/>
            <person name="Zhang Y."/>
            <person name="Qin N."/>
            <person name="Li Z."/>
            <person name="Yang G."/>
            <person name="Yang S."/>
            <person name="Bolund L."/>
            <person name="Kristiansen K."/>
            <person name="Zheng H."/>
            <person name="Li S."/>
            <person name="Zhang X."/>
            <person name="Yang H."/>
            <person name="Wang J."/>
            <person name="Sun R."/>
            <person name="Zhang B."/>
            <person name="Jiang S."/>
            <person name="Wang J."/>
            <person name="Du Y."/>
            <person name="Li S."/>
        </authorList>
    </citation>
    <scope>NUCLEOTIDE SEQUENCE [LARGE SCALE GENOMIC DNA]</scope>
    <source>
        <strain evidence="4">cv. 9930</strain>
    </source>
</reference>
<dbReference type="Proteomes" id="UP000029981">
    <property type="component" value="Chromosome 2"/>
</dbReference>
<feature type="region of interest" description="Disordered" evidence="1">
    <location>
        <begin position="490"/>
        <end position="514"/>
    </location>
</feature>
<dbReference type="InterPro" id="IPR041966">
    <property type="entry name" value="LOTUS-like"/>
</dbReference>
<dbReference type="GO" id="GO:0004540">
    <property type="term" value="F:RNA nuclease activity"/>
    <property type="evidence" value="ECO:0007669"/>
    <property type="project" value="InterPro"/>
</dbReference>
<feature type="region of interest" description="Disordered" evidence="1">
    <location>
        <begin position="755"/>
        <end position="782"/>
    </location>
</feature>
<evidence type="ECO:0000259" key="2">
    <source>
        <dbReference type="PROSITE" id="PS51644"/>
    </source>
</evidence>
<dbReference type="InterPro" id="IPR025605">
    <property type="entry name" value="OST-HTH/LOTUS_dom"/>
</dbReference>
<dbReference type="STRING" id="3659.A0A0A0LM67"/>
<dbReference type="Gramene" id="KGN62124">
    <property type="protein sequence ID" value="KGN62124"/>
    <property type="gene ID" value="Csa_2G299940"/>
</dbReference>
<protein>
    <recommendedName>
        <fullName evidence="2">HTH OST-type domain-containing protein</fullName>
    </recommendedName>
</protein>
<proteinExistence type="predicted"/>
<name>A0A0A0LM67_CUCSA</name>
<dbReference type="Pfam" id="PF12872">
    <property type="entry name" value="OST-HTH"/>
    <property type="match status" value="2"/>
</dbReference>
<dbReference type="InterPro" id="IPR024768">
    <property type="entry name" value="Marf1"/>
</dbReference>
<dbReference type="PANTHER" id="PTHR14379:SF6">
    <property type="entry name" value="EMB|CAB71880.1"/>
    <property type="match status" value="1"/>
</dbReference>
<dbReference type="PANTHER" id="PTHR14379">
    <property type="entry name" value="LIMKAIN B LKAP"/>
    <property type="match status" value="1"/>
</dbReference>
<feature type="region of interest" description="Disordered" evidence="1">
    <location>
        <begin position="565"/>
        <end position="626"/>
    </location>
</feature>
<dbReference type="CDD" id="cd10910">
    <property type="entry name" value="PIN_limkain_b1_N_like"/>
    <property type="match status" value="1"/>
</dbReference>
<dbReference type="EMBL" id="CM002923">
    <property type="protein sequence ID" value="KGN62124.1"/>
    <property type="molecule type" value="Genomic_DNA"/>
</dbReference>
<dbReference type="eggNOG" id="ENOG502QT74">
    <property type="taxonomic scope" value="Eukaryota"/>
</dbReference>
<dbReference type="InterPro" id="IPR021139">
    <property type="entry name" value="NYN"/>
</dbReference>
<dbReference type="PROSITE" id="PS51644">
    <property type="entry name" value="HTH_OST"/>
    <property type="match status" value="2"/>
</dbReference>
<dbReference type="OMA" id="GHYKAPL"/>
<feature type="domain" description="HTH OST-type" evidence="2">
    <location>
        <begin position="796"/>
        <end position="875"/>
    </location>
</feature>
<evidence type="ECO:0000313" key="4">
    <source>
        <dbReference type="Proteomes" id="UP000029981"/>
    </source>
</evidence>